<feature type="domain" description="ABC transporter" evidence="4">
    <location>
        <begin position="2"/>
        <end position="227"/>
    </location>
</feature>
<dbReference type="GO" id="GO:0016887">
    <property type="term" value="F:ATP hydrolysis activity"/>
    <property type="evidence" value="ECO:0007669"/>
    <property type="project" value="InterPro"/>
</dbReference>
<organism evidence="5 6">
    <name type="scientific">Domibacillus aminovorans</name>
    <dbReference type="NCBI Taxonomy" id="29332"/>
    <lineage>
        <taxon>Bacteria</taxon>
        <taxon>Bacillati</taxon>
        <taxon>Bacillota</taxon>
        <taxon>Bacilli</taxon>
        <taxon>Bacillales</taxon>
        <taxon>Bacillaceae</taxon>
        <taxon>Domibacillus</taxon>
    </lineage>
</organism>
<keyword evidence="2" id="KW-0547">Nucleotide-binding</keyword>
<keyword evidence="1" id="KW-0813">Transport</keyword>
<reference evidence="5 6" key="1">
    <citation type="submission" date="2016-01" db="EMBL/GenBank/DDBJ databases">
        <title>Investigation of taxonomic status of Bacillus aminovorans.</title>
        <authorList>
            <person name="Verma A."/>
            <person name="Pal Y."/>
            <person name="Krishnamurthi S."/>
        </authorList>
    </citation>
    <scope>NUCLEOTIDE SEQUENCE [LARGE SCALE GENOMIC DNA]</scope>
    <source>
        <strain evidence="5 6">DSM 4337</strain>
    </source>
</reference>
<dbReference type="EMBL" id="LQWZ01000033">
    <property type="protein sequence ID" value="OAH54553.1"/>
    <property type="molecule type" value="Genomic_DNA"/>
</dbReference>
<evidence type="ECO:0000256" key="2">
    <source>
        <dbReference type="ARBA" id="ARBA00022741"/>
    </source>
</evidence>
<sequence length="299" mass="34005">MIKVDNVSKRFGRFDAVKDVNVHVKKGSIYGLLGSNGAGKTTLLKIISGIIRADHGVPTIEGESIFEAPDVKKRVLFIPDQPYFFHQTSLMQMASFYEAVYDQWNGERFHQLYEHFALNPNALLSRMSKGMQRQAAFILTLSAMPDALILDEPFDGLDPVVRQQVKNLLIQDVSSREMTVLVSSHNLREMEDFCDAVGVMHKGGLLYERDLEELKTDISKLQVAFKKMPDESFLAGLDVVHYEKRGRVLTCIVRGTEDEIDRYVRSYEPAIYDVLPLTLEEIFTYEMGSVGYEIRNLIV</sequence>
<dbReference type="SMART" id="SM00382">
    <property type="entry name" value="AAA"/>
    <property type="match status" value="1"/>
</dbReference>
<dbReference type="OrthoDB" id="9804819at2"/>
<dbReference type="Gene3D" id="3.40.50.300">
    <property type="entry name" value="P-loop containing nucleotide triphosphate hydrolases"/>
    <property type="match status" value="1"/>
</dbReference>
<evidence type="ECO:0000256" key="1">
    <source>
        <dbReference type="ARBA" id="ARBA00022448"/>
    </source>
</evidence>
<dbReference type="PANTHER" id="PTHR42939:SF1">
    <property type="entry name" value="ABC TRANSPORTER ATP-BINDING PROTEIN ALBC-RELATED"/>
    <property type="match status" value="1"/>
</dbReference>
<dbReference type="CDD" id="cd03230">
    <property type="entry name" value="ABC_DR_subfamily_A"/>
    <property type="match status" value="1"/>
</dbReference>
<dbReference type="InterPro" id="IPR027417">
    <property type="entry name" value="P-loop_NTPase"/>
</dbReference>
<dbReference type="SUPFAM" id="SSF52540">
    <property type="entry name" value="P-loop containing nucleoside triphosphate hydrolases"/>
    <property type="match status" value="1"/>
</dbReference>
<protein>
    <submittedName>
        <fullName evidence="5">ABC transporter</fullName>
    </submittedName>
</protein>
<evidence type="ECO:0000313" key="5">
    <source>
        <dbReference type="EMBL" id="OAH54553.1"/>
    </source>
</evidence>
<dbReference type="RefSeq" id="WP_018394710.1">
    <property type="nucleotide sequence ID" value="NZ_LQWZ01000033.1"/>
</dbReference>
<dbReference type="InterPro" id="IPR003593">
    <property type="entry name" value="AAA+_ATPase"/>
</dbReference>
<proteinExistence type="predicted"/>
<dbReference type="InterPro" id="IPR003439">
    <property type="entry name" value="ABC_transporter-like_ATP-bd"/>
</dbReference>
<evidence type="ECO:0000259" key="4">
    <source>
        <dbReference type="PROSITE" id="PS50893"/>
    </source>
</evidence>
<name>A0A177KMF6_9BACI</name>
<dbReference type="GO" id="GO:0005524">
    <property type="term" value="F:ATP binding"/>
    <property type="evidence" value="ECO:0007669"/>
    <property type="project" value="UniProtKB-KW"/>
</dbReference>
<accession>A0A177KMF6</accession>
<dbReference type="Pfam" id="PF00005">
    <property type="entry name" value="ABC_tran"/>
    <property type="match status" value="1"/>
</dbReference>
<comment type="caution">
    <text evidence="5">The sequence shown here is derived from an EMBL/GenBank/DDBJ whole genome shotgun (WGS) entry which is preliminary data.</text>
</comment>
<keyword evidence="3" id="KW-0067">ATP-binding</keyword>
<dbReference type="PROSITE" id="PS50893">
    <property type="entry name" value="ABC_TRANSPORTER_2"/>
    <property type="match status" value="1"/>
</dbReference>
<evidence type="ECO:0000256" key="3">
    <source>
        <dbReference type="ARBA" id="ARBA00022840"/>
    </source>
</evidence>
<dbReference type="InterPro" id="IPR051782">
    <property type="entry name" value="ABC_Transporter_VariousFunc"/>
</dbReference>
<gene>
    <name evidence="5" type="ORF">AWH48_08135</name>
</gene>
<dbReference type="AlphaFoldDB" id="A0A177KMF6"/>
<dbReference type="Proteomes" id="UP000077271">
    <property type="component" value="Unassembled WGS sequence"/>
</dbReference>
<evidence type="ECO:0000313" key="6">
    <source>
        <dbReference type="Proteomes" id="UP000077271"/>
    </source>
</evidence>
<dbReference type="PANTHER" id="PTHR42939">
    <property type="entry name" value="ABC TRANSPORTER ATP-BINDING PROTEIN ALBC-RELATED"/>
    <property type="match status" value="1"/>
</dbReference>